<evidence type="ECO:0000256" key="6">
    <source>
        <dbReference type="SAM" id="Phobius"/>
    </source>
</evidence>
<feature type="region of interest" description="Disordered" evidence="5">
    <location>
        <begin position="568"/>
        <end position="588"/>
    </location>
</feature>
<dbReference type="Proteomes" id="UP000198518">
    <property type="component" value="Unassembled WGS sequence"/>
</dbReference>
<keyword evidence="6" id="KW-0812">Transmembrane</keyword>
<feature type="domain" description="HAMP" evidence="8">
    <location>
        <begin position="350"/>
        <end position="402"/>
    </location>
</feature>
<feature type="compositionally biased region" description="Low complexity" evidence="5">
    <location>
        <begin position="760"/>
        <end position="779"/>
    </location>
</feature>
<proteinExistence type="inferred from homology"/>
<reference evidence="9 10" key="1">
    <citation type="submission" date="2016-10" db="EMBL/GenBank/DDBJ databases">
        <authorList>
            <person name="de Groot N.N."/>
        </authorList>
    </citation>
    <scope>NUCLEOTIDE SEQUENCE [LARGE SCALE GENOMIC DNA]</scope>
    <source>
        <strain evidence="9 10">CGMCC 1.5337</strain>
    </source>
</reference>
<dbReference type="Pfam" id="PF00015">
    <property type="entry name" value="MCPsignal"/>
    <property type="match status" value="1"/>
</dbReference>
<feature type="domain" description="HAMP" evidence="8">
    <location>
        <begin position="444"/>
        <end position="498"/>
    </location>
</feature>
<dbReference type="SMART" id="SM00283">
    <property type="entry name" value="MA"/>
    <property type="match status" value="1"/>
</dbReference>
<evidence type="ECO:0000256" key="5">
    <source>
        <dbReference type="SAM" id="MobiDB-lite"/>
    </source>
</evidence>
<keyword evidence="10" id="KW-1185">Reference proteome</keyword>
<feature type="compositionally biased region" description="Polar residues" evidence="5">
    <location>
        <begin position="726"/>
        <end position="741"/>
    </location>
</feature>
<feature type="region of interest" description="Disordered" evidence="5">
    <location>
        <begin position="720"/>
        <end position="741"/>
    </location>
</feature>
<evidence type="ECO:0000256" key="2">
    <source>
        <dbReference type="ARBA" id="ARBA00029447"/>
    </source>
</evidence>
<evidence type="ECO:0000259" key="7">
    <source>
        <dbReference type="PROSITE" id="PS50111"/>
    </source>
</evidence>
<dbReference type="OrthoDB" id="8523at2157"/>
<sequence length="812" mass="86070">MQDSTQSSGDRSDKAADAASTDTSGLSRVKDVVMLPARSYLVKFAVALLVIVALIAAGGFWVQGNATATLEDDTAQQLVQEVESESGLLNEWLERNERPVLIASNSPTLGLDSTAADQQAYVEKIAANELQADRVAAVHLADPTVGGASEAAIVASTDDELRGTNVSSSSHPWVDRTRSIGRDSVLSTNPYANADGQRVVSSMSVAADFTHVLVVEYDAGDLSNQFSAGIDGTFTQVVRPTSDSTEVLFSDAGTDTVGQPYAGNRTQADIPEISTAARNGTFTDAPTKNAVLDEKYVAAYATIPGTNWVVVKHAPAENAFALSEQIRSNILVFILVALVGVVVVGGTIGRNTATSVQRLSEAATAIEHGEYDVDVASSRRDEIGQLSTSLGSMRDALVSKIDEAESAREQATAAQQEAEEERARAEDERERAREAKETAEALATELEQQAETYSEVMAACADGDLSQRMPEDEADNEAMAAIAASFNDMLAEWERTIVDIQEFADAVATASEEAEVGAADAERASGQVSESVQEIAGAADEQRDMLDTVSEEMTDLSAAIEEVAASADSVAEHSHQTAEIARSGESTAQQAIERSRTVQSAIDTTVENVEQLDEQMAEISTIVELISDIAEQTNMLALNANIEAARADKSGDGFAVVADEVKDLAEETQASANDIEEVIEEVQTQTQTTVEEARSAEQSMEEGIEAVEEVVSAFTEVAGHAEETDSGVQEISDTTDDQAASTEEAVSMTEEVADLSESTAGEAQSVSAAAEEQAASMSEITGSVESLSDRAEQLETLLSKFDVEEHRNTGRE</sequence>
<feature type="region of interest" description="Disordered" evidence="5">
    <location>
        <begin position="402"/>
        <end position="438"/>
    </location>
</feature>
<dbReference type="CDD" id="cd11386">
    <property type="entry name" value="MCP_signal"/>
    <property type="match status" value="1"/>
</dbReference>
<keyword evidence="6" id="KW-1133">Transmembrane helix</keyword>
<feature type="domain" description="Methyl-accepting transducer" evidence="7">
    <location>
        <begin position="517"/>
        <end position="753"/>
    </location>
</feature>
<gene>
    <name evidence="9" type="ORF">SAMN04487945_2521</name>
</gene>
<dbReference type="PROSITE" id="PS50885">
    <property type="entry name" value="HAMP"/>
    <property type="match status" value="2"/>
</dbReference>
<dbReference type="SUPFAM" id="SSF158472">
    <property type="entry name" value="HAMP domain-like"/>
    <property type="match status" value="1"/>
</dbReference>
<dbReference type="EMBL" id="FOJA01000001">
    <property type="protein sequence ID" value="SEW25298.1"/>
    <property type="molecule type" value="Genomic_DNA"/>
</dbReference>
<feature type="region of interest" description="Disordered" evidence="5">
    <location>
        <begin position="754"/>
        <end position="789"/>
    </location>
</feature>
<name>A0A1I0QE18_9EURY</name>
<dbReference type="SUPFAM" id="SSF58104">
    <property type="entry name" value="Methyl-accepting chemotaxis protein (MCP) signaling domain"/>
    <property type="match status" value="1"/>
</dbReference>
<dbReference type="Pfam" id="PF00672">
    <property type="entry name" value="HAMP"/>
    <property type="match status" value="1"/>
</dbReference>
<evidence type="ECO:0000259" key="8">
    <source>
        <dbReference type="PROSITE" id="PS50885"/>
    </source>
</evidence>
<feature type="region of interest" description="Disordered" evidence="5">
    <location>
        <begin position="1"/>
        <end position="21"/>
    </location>
</feature>
<dbReference type="AlphaFoldDB" id="A0A1I0QE18"/>
<dbReference type="Gene3D" id="6.10.250.1910">
    <property type="match status" value="1"/>
</dbReference>
<dbReference type="STRING" id="355548.SAMN04487945_2521"/>
<evidence type="ECO:0000256" key="1">
    <source>
        <dbReference type="ARBA" id="ARBA00023224"/>
    </source>
</evidence>
<evidence type="ECO:0000313" key="10">
    <source>
        <dbReference type="Proteomes" id="UP000198518"/>
    </source>
</evidence>
<dbReference type="InterPro" id="IPR003660">
    <property type="entry name" value="HAMP_dom"/>
</dbReference>
<dbReference type="Gene3D" id="1.10.287.950">
    <property type="entry name" value="Methyl-accepting chemotaxis protein"/>
    <property type="match status" value="1"/>
</dbReference>
<dbReference type="CDD" id="cd06225">
    <property type="entry name" value="HAMP"/>
    <property type="match status" value="1"/>
</dbReference>
<dbReference type="GO" id="GO:0007165">
    <property type="term" value="P:signal transduction"/>
    <property type="evidence" value="ECO:0007669"/>
    <property type="project" value="UniProtKB-KW"/>
</dbReference>
<dbReference type="PANTHER" id="PTHR32089:SF112">
    <property type="entry name" value="LYSOZYME-LIKE PROTEIN-RELATED"/>
    <property type="match status" value="1"/>
</dbReference>
<comment type="similarity">
    <text evidence="2">Belongs to the methyl-accepting chemotaxis (MCP) protein family.</text>
</comment>
<keyword evidence="4" id="KW-0175">Coiled coil</keyword>
<protein>
    <submittedName>
        <fullName evidence="9">Methyl-accepting chemotaxis protein</fullName>
    </submittedName>
</protein>
<evidence type="ECO:0000256" key="3">
    <source>
        <dbReference type="PROSITE-ProRule" id="PRU00284"/>
    </source>
</evidence>
<dbReference type="RefSeq" id="WP_089669766.1">
    <property type="nucleotide sequence ID" value="NZ_FOJA01000001.1"/>
</dbReference>
<keyword evidence="1 3" id="KW-0807">Transducer</keyword>
<keyword evidence="6" id="KW-0472">Membrane</keyword>
<dbReference type="GO" id="GO:0016020">
    <property type="term" value="C:membrane"/>
    <property type="evidence" value="ECO:0007669"/>
    <property type="project" value="InterPro"/>
</dbReference>
<feature type="coiled-coil region" evidence="4">
    <location>
        <begin position="658"/>
        <end position="685"/>
    </location>
</feature>
<organism evidence="9 10">
    <name type="scientific">Halobacterium jilantaiense</name>
    <dbReference type="NCBI Taxonomy" id="355548"/>
    <lineage>
        <taxon>Archaea</taxon>
        <taxon>Methanobacteriati</taxon>
        <taxon>Methanobacteriota</taxon>
        <taxon>Stenosarchaea group</taxon>
        <taxon>Halobacteria</taxon>
        <taxon>Halobacteriales</taxon>
        <taxon>Halobacteriaceae</taxon>
        <taxon>Halobacterium</taxon>
    </lineage>
</organism>
<evidence type="ECO:0000256" key="4">
    <source>
        <dbReference type="SAM" id="Coils"/>
    </source>
</evidence>
<dbReference type="InterPro" id="IPR004089">
    <property type="entry name" value="MCPsignal_dom"/>
</dbReference>
<feature type="transmembrane region" description="Helical" evidence="6">
    <location>
        <begin position="330"/>
        <end position="349"/>
    </location>
</feature>
<accession>A0A1I0QE18</accession>
<feature type="compositionally biased region" description="Basic and acidic residues" evidence="5">
    <location>
        <begin position="421"/>
        <end position="438"/>
    </location>
</feature>
<dbReference type="PANTHER" id="PTHR32089">
    <property type="entry name" value="METHYL-ACCEPTING CHEMOTAXIS PROTEIN MCPB"/>
    <property type="match status" value="1"/>
</dbReference>
<dbReference type="SMART" id="SM00304">
    <property type="entry name" value="HAMP"/>
    <property type="match status" value="3"/>
</dbReference>
<dbReference type="PROSITE" id="PS50111">
    <property type="entry name" value="CHEMOTAXIS_TRANSDUC_2"/>
    <property type="match status" value="1"/>
</dbReference>
<evidence type="ECO:0000313" key="9">
    <source>
        <dbReference type="EMBL" id="SEW25298.1"/>
    </source>
</evidence>
<feature type="transmembrane region" description="Helical" evidence="6">
    <location>
        <begin position="40"/>
        <end position="62"/>
    </location>
</feature>